<evidence type="ECO:0000313" key="1">
    <source>
        <dbReference type="EMBL" id="ART52000.1"/>
    </source>
</evidence>
<dbReference type="InterPro" id="IPR018724">
    <property type="entry name" value="2OG-Fe_dioxygenase"/>
</dbReference>
<sequence>MAEVTFSPPFTRPDGVADRLRQTGYAVLSPADVALWSGCRLADLQALAADWAALPPDDFLKDGGRYRRRRHACFEVVQGDVVQVPHRAHWQPLEYNALHGGMERWFAPMTPETVAQPAWTQLLAALAALSDAVFAGAEAPVRWFVEAHQFRIDTTDGIGRPTPEGAHRDGVDLVAVFLVAREGVKGGETRVFEAAGPAGQRFTLSEPWSLMLLDDARMIHETTPIQPLVPGGYRDTLVVTCRRGSFQGADGVAQQIAGQLATTP</sequence>
<organism evidence="1 2">
    <name type="scientific">Acidovorax carolinensis</name>
    <dbReference type="NCBI Taxonomy" id="553814"/>
    <lineage>
        <taxon>Bacteria</taxon>
        <taxon>Pseudomonadati</taxon>
        <taxon>Pseudomonadota</taxon>
        <taxon>Betaproteobacteria</taxon>
        <taxon>Burkholderiales</taxon>
        <taxon>Comamonadaceae</taxon>
        <taxon>Acidovorax</taxon>
    </lineage>
</organism>
<proteinExistence type="predicted"/>
<protein>
    <recommendedName>
        <fullName evidence="3">2OG-Fe dioxygenase family protein</fullName>
    </recommendedName>
</protein>
<dbReference type="Gene3D" id="2.60.120.620">
    <property type="entry name" value="q2cbj1_9rhob like domain"/>
    <property type="match status" value="1"/>
</dbReference>
<gene>
    <name evidence="1" type="ORF">CBP34_10495</name>
</gene>
<reference evidence="1 2" key="1">
    <citation type="submission" date="2017-05" db="EMBL/GenBank/DDBJ databases">
        <title>Polyphasic characterization of four soil-derived phenanthrene-degrading Acidovorax strains and proposal of Acidovorax phenanthrenivorans sp. nov.</title>
        <authorList>
            <person name="Singleton D.R."/>
            <person name="Lee J."/>
            <person name="Dickey A.N."/>
            <person name="Stroud A."/>
            <person name="Scholl E.H."/>
            <person name="Wright F.A."/>
            <person name="Aitken M.D."/>
        </authorList>
    </citation>
    <scope>NUCLEOTIDE SEQUENCE [LARGE SCALE GENOMIC DNA]</scope>
    <source>
        <strain evidence="1">NA3</strain>
    </source>
</reference>
<dbReference type="AlphaFoldDB" id="A0A240U3Q8"/>
<dbReference type="GO" id="GO:0051213">
    <property type="term" value="F:dioxygenase activity"/>
    <property type="evidence" value="ECO:0007669"/>
    <property type="project" value="InterPro"/>
</dbReference>
<evidence type="ECO:0008006" key="3">
    <source>
        <dbReference type="Google" id="ProtNLM"/>
    </source>
</evidence>
<dbReference type="EMBL" id="CP021361">
    <property type="protein sequence ID" value="ART52000.1"/>
    <property type="molecule type" value="Genomic_DNA"/>
</dbReference>
<keyword evidence="2" id="KW-1185">Reference proteome</keyword>
<evidence type="ECO:0000313" key="2">
    <source>
        <dbReference type="Proteomes" id="UP000194432"/>
    </source>
</evidence>
<dbReference type="RefSeq" id="WP_094098001.1">
    <property type="nucleotide sequence ID" value="NZ_CP021361.1"/>
</dbReference>
<name>A0A240U3Q8_9BURK</name>
<dbReference type="Pfam" id="PF10014">
    <property type="entry name" value="2OG-Fe_Oxy_2"/>
    <property type="match status" value="1"/>
</dbReference>
<dbReference type="KEGG" id="acin:CBP34_10495"/>
<dbReference type="Proteomes" id="UP000194432">
    <property type="component" value="Chromosome 1"/>
</dbReference>
<accession>A0A240U3Q8</accession>